<dbReference type="PANTHER" id="PTHR48022:SF26">
    <property type="entry name" value="MAJOR FACILITATOR SUPERFAMILY (MFS) PROFILE DOMAIN-CONTAINING PROTEIN-RELATED"/>
    <property type="match status" value="1"/>
</dbReference>
<evidence type="ECO:0000256" key="4">
    <source>
        <dbReference type="ARBA" id="ARBA00022692"/>
    </source>
</evidence>
<dbReference type="OrthoDB" id="6339427at2759"/>
<dbReference type="InterPro" id="IPR050360">
    <property type="entry name" value="MFS_Sugar_Transporters"/>
</dbReference>
<evidence type="ECO:0000259" key="8">
    <source>
        <dbReference type="PROSITE" id="PS50850"/>
    </source>
</evidence>
<dbReference type="Proteomes" id="UP001140502">
    <property type="component" value="Unassembled WGS sequence"/>
</dbReference>
<feature type="transmembrane region" description="Helical" evidence="7">
    <location>
        <begin position="199"/>
        <end position="219"/>
    </location>
</feature>
<gene>
    <name evidence="9" type="ORF">N0V84_007258</name>
</gene>
<evidence type="ECO:0000256" key="7">
    <source>
        <dbReference type="SAM" id="Phobius"/>
    </source>
</evidence>
<dbReference type="EMBL" id="JAPEUR010000156">
    <property type="protein sequence ID" value="KAJ4317658.1"/>
    <property type="molecule type" value="Genomic_DNA"/>
</dbReference>
<dbReference type="InterPro" id="IPR036259">
    <property type="entry name" value="MFS_trans_sf"/>
</dbReference>
<evidence type="ECO:0000256" key="6">
    <source>
        <dbReference type="ARBA" id="ARBA00023136"/>
    </source>
</evidence>
<dbReference type="InterPro" id="IPR020846">
    <property type="entry name" value="MFS_dom"/>
</dbReference>
<dbReference type="AlphaFoldDB" id="A0A9W8WAK4"/>
<dbReference type="Pfam" id="PF00083">
    <property type="entry name" value="Sugar_tr"/>
    <property type="match status" value="1"/>
</dbReference>
<reference evidence="9" key="1">
    <citation type="submission" date="2022-10" db="EMBL/GenBank/DDBJ databases">
        <title>Tapping the CABI collections for fungal endophytes: first genome assemblies for Collariella, Neodidymelliopsis, Ascochyta clinopodiicola, Didymella pomorum, Didymosphaeria variabile, Neocosmospora piperis and Neocucurbitaria cava.</title>
        <authorList>
            <person name="Hill R."/>
        </authorList>
    </citation>
    <scope>NUCLEOTIDE SEQUENCE</scope>
    <source>
        <strain evidence="9">IMI 366586</strain>
    </source>
</reference>
<keyword evidence="10" id="KW-1185">Reference proteome</keyword>
<keyword evidence="5 7" id="KW-1133">Transmembrane helix</keyword>
<dbReference type="InterPro" id="IPR005828">
    <property type="entry name" value="MFS_sugar_transport-like"/>
</dbReference>
<dbReference type="GO" id="GO:0005351">
    <property type="term" value="F:carbohydrate:proton symporter activity"/>
    <property type="evidence" value="ECO:0007669"/>
    <property type="project" value="TreeGrafter"/>
</dbReference>
<feature type="domain" description="Major facilitator superfamily (MFS) profile" evidence="8">
    <location>
        <begin position="1"/>
        <end position="258"/>
    </location>
</feature>
<dbReference type="InterPro" id="IPR003663">
    <property type="entry name" value="Sugar/inositol_transpt"/>
</dbReference>
<keyword evidence="6 7" id="KW-0472">Membrane</keyword>
<evidence type="ECO:0000313" key="9">
    <source>
        <dbReference type="EMBL" id="KAJ4317658.1"/>
    </source>
</evidence>
<proteinExistence type="inferred from homology"/>
<evidence type="ECO:0000256" key="5">
    <source>
        <dbReference type="ARBA" id="ARBA00022989"/>
    </source>
</evidence>
<evidence type="ECO:0000313" key="10">
    <source>
        <dbReference type="Proteomes" id="UP001140502"/>
    </source>
</evidence>
<dbReference type="GO" id="GO:0016020">
    <property type="term" value="C:membrane"/>
    <property type="evidence" value="ECO:0007669"/>
    <property type="project" value="UniProtKB-SubCell"/>
</dbReference>
<dbReference type="PROSITE" id="PS00216">
    <property type="entry name" value="SUGAR_TRANSPORT_1"/>
    <property type="match status" value="1"/>
</dbReference>
<evidence type="ECO:0000256" key="1">
    <source>
        <dbReference type="ARBA" id="ARBA00004141"/>
    </source>
</evidence>
<comment type="subcellular location">
    <subcellularLocation>
        <location evidence="1">Membrane</location>
        <topology evidence="1">Multi-pass membrane protein</topology>
    </subcellularLocation>
</comment>
<dbReference type="PRINTS" id="PR00171">
    <property type="entry name" value="SUGRTRNSPORT"/>
</dbReference>
<dbReference type="InterPro" id="IPR005829">
    <property type="entry name" value="Sugar_transporter_CS"/>
</dbReference>
<accession>A0A9W8WAK4</accession>
<comment type="similarity">
    <text evidence="2">Belongs to the major facilitator superfamily. Sugar transporter (TC 2.A.1.1) family.</text>
</comment>
<name>A0A9W8WAK4_9HYPO</name>
<protein>
    <recommendedName>
        <fullName evidence="8">Major facilitator superfamily (MFS) profile domain-containing protein</fullName>
    </recommendedName>
</protein>
<dbReference type="PANTHER" id="PTHR48022">
    <property type="entry name" value="PLASTIDIC GLUCOSE TRANSPORTER 4"/>
    <property type="match status" value="1"/>
</dbReference>
<dbReference type="PROSITE" id="PS50850">
    <property type="entry name" value="MFS"/>
    <property type="match status" value="1"/>
</dbReference>
<dbReference type="SUPFAM" id="SSF103473">
    <property type="entry name" value="MFS general substrate transporter"/>
    <property type="match status" value="1"/>
</dbReference>
<evidence type="ECO:0000256" key="3">
    <source>
        <dbReference type="ARBA" id="ARBA00022448"/>
    </source>
</evidence>
<sequence length="258" mass="28876">MSVGTLIKVTSYSLAQMFVGRIILGIGNGINTATAPIWQTETAQAKWRGKLVILEMAMNIAGFSLVNWINYGLSFVEGSIAWRFPLAFQFVFIFILFYTVPWLPESPRWLISHDRADEAVKILACIEDKETTDAVVAAQLHEIQFSVDYEHQADTTMRRLLLGAFTQFMQKFEGINIMSYYMPTVLINSVGLSESMARLLSACNSLSYLAFSSASILLVERWGRRGLMLLSTAGQLLSFLIITIMLRYAEGDGPNTES</sequence>
<comment type="caution">
    <text evidence="9">The sequence shown here is derived from an EMBL/GenBank/DDBJ whole genome shotgun (WGS) entry which is preliminary data.</text>
</comment>
<keyword evidence="3" id="KW-0813">Transport</keyword>
<dbReference type="Gene3D" id="1.20.1250.20">
    <property type="entry name" value="MFS general substrate transporter like domains"/>
    <property type="match status" value="1"/>
</dbReference>
<feature type="transmembrane region" description="Helical" evidence="7">
    <location>
        <begin position="226"/>
        <end position="249"/>
    </location>
</feature>
<keyword evidence="4 7" id="KW-0812">Transmembrane</keyword>
<organism evidence="9 10">
    <name type="scientific">Fusarium piperis</name>
    <dbReference type="NCBI Taxonomy" id="1435070"/>
    <lineage>
        <taxon>Eukaryota</taxon>
        <taxon>Fungi</taxon>
        <taxon>Dikarya</taxon>
        <taxon>Ascomycota</taxon>
        <taxon>Pezizomycotina</taxon>
        <taxon>Sordariomycetes</taxon>
        <taxon>Hypocreomycetidae</taxon>
        <taxon>Hypocreales</taxon>
        <taxon>Nectriaceae</taxon>
        <taxon>Fusarium</taxon>
        <taxon>Fusarium solani species complex</taxon>
    </lineage>
</organism>
<feature type="transmembrane region" description="Helical" evidence="7">
    <location>
        <begin position="51"/>
        <end position="69"/>
    </location>
</feature>
<feature type="transmembrane region" description="Helical" evidence="7">
    <location>
        <begin position="81"/>
        <end position="103"/>
    </location>
</feature>
<evidence type="ECO:0000256" key="2">
    <source>
        <dbReference type="ARBA" id="ARBA00010992"/>
    </source>
</evidence>